<dbReference type="Pfam" id="PF00172">
    <property type="entry name" value="Zn_clus"/>
    <property type="match status" value="1"/>
</dbReference>
<name>A0A0C3H7J8_OIDMZ</name>
<keyword evidence="3" id="KW-0805">Transcription regulation</keyword>
<evidence type="ECO:0000259" key="7">
    <source>
        <dbReference type="PROSITE" id="PS50048"/>
    </source>
</evidence>
<dbReference type="STRING" id="913774.A0A0C3H7J8"/>
<keyword evidence="6" id="KW-0539">Nucleus</keyword>
<dbReference type="InterPro" id="IPR052360">
    <property type="entry name" value="Transcr_Regulatory_Proteins"/>
</dbReference>
<dbReference type="InterPro" id="IPR036864">
    <property type="entry name" value="Zn2-C6_fun-type_DNA-bd_sf"/>
</dbReference>
<dbReference type="HOGENOM" id="CLU_011409_2_2_1"/>
<accession>A0A0C3H7J8</accession>
<dbReference type="PANTHER" id="PTHR36206">
    <property type="entry name" value="ASPERCRYPTIN BIOSYNTHESIS CLUSTER-SPECIFIC TRANSCRIPTION REGULATOR ATNN-RELATED"/>
    <property type="match status" value="1"/>
</dbReference>
<dbReference type="CDD" id="cd00067">
    <property type="entry name" value="GAL4"/>
    <property type="match status" value="1"/>
</dbReference>
<dbReference type="PROSITE" id="PS00463">
    <property type="entry name" value="ZN2_CY6_FUNGAL_1"/>
    <property type="match status" value="1"/>
</dbReference>
<dbReference type="InterPro" id="IPR001138">
    <property type="entry name" value="Zn2Cys6_DnaBD"/>
</dbReference>
<organism evidence="8 9">
    <name type="scientific">Oidiodendron maius (strain Zn)</name>
    <dbReference type="NCBI Taxonomy" id="913774"/>
    <lineage>
        <taxon>Eukaryota</taxon>
        <taxon>Fungi</taxon>
        <taxon>Dikarya</taxon>
        <taxon>Ascomycota</taxon>
        <taxon>Pezizomycotina</taxon>
        <taxon>Leotiomycetes</taxon>
        <taxon>Leotiomycetes incertae sedis</taxon>
        <taxon>Myxotrichaceae</taxon>
        <taxon>Oidiodendron</taxon>
    </lineage>
</organism>
<dbReference type="SUPFAM" id="SSF57701">
    <property type="entry name" value="Zn2/Cys6 DNA-binding domain"/>
    <property type="match status" value="1"/>
</dbReference>
<gene>
    <name evidence="8" type="ORF">OIDMADRAFT_166862</name>
</gene>
<keyword evidence="5" id="KW-0804">Transcription</keyword>
<keyword evidence="9" id="KW-1185">Reference proteome</keyword>
<keyword evidence="4" id="KW-0238">DNA-binding</keyword>
<keyword evidence="2" id="KW-0862">Zinc</keyword>
<dbReference type="GO" id="GO:0000981">
    <property type="term" value="F:DNA-binding transcription factor activity, RNA polymerase II-specific"/>
    <property type="evidence" value="ECO:0007669"/>
    <property type="project" value="InterPro"/>
</dbReference>
<dbReference type="SMART" id="SM00066">
    <property type="entry name" value="GAL4"/>
    <property type="match status" value="1"/>
</dbReference>
<dbReference type="GO" id="GO:0003677">
    <property type="term" value="F:DNA binding"/>
    <property type="evidence" value="ECO:0007669"/>
    <property type="project" value="UniProtKB-KW"/>
</dbReference>
<proteinExistence type="predicted"/>
<evidence type="ECO:0000256" key="2">
    <source>
        <dbReference type="ARBA" id="ARBA00022833"/>
    </source>
</evidence>
<evidence type="ECO:0000313" key="8">
    <source>
        <dbReference type="EMBL" id="KIM99224.1"/>
    </source>
</evidence>
<feature type="domain" description="Zn(2)-C6 fungal-type" evidence="7">
    <location>
        <begin position="25"/>
        <end position="53"/>
    </location>
</feature>
<evidence type="ECO:0000256" key="4">
    <source>
        <dbReference type="ARBA" id="ARBA00023125"/>
    </source>
</evidence>
<dbReference type="EMBL" id="KN832879">
    <property type="protein sequence ID" value="KIM99224.1"/>
    <property type="molecule type" value="Genomic_DNA"/>
</dbReference>
<dbReference type="GO" id="GO:0008270">
    <property type="term" value="F:zinc ion binding"/>
    <property type="evidence" value="ECO:0007669"/>
    <property type="project" value="InterPro"/>
</dbReference>
<dbReference type="PROSITE" id="PS50048">
    <property type="entry name" value="ZN2_CY6_FUNGAL_2"/>
    <property type="match status" value="1"/>
</dbReference>
<evidence type="ECO:0000256" key="1">
    <source>
        <dbReference type="ARBA" id="ARBA00022723"/>
    </source>
</evidence>
<evidence type="ECO:0000256" key="5">
    <source>
        <dbReference type="ARBA" id="ARBA00023163"/>
    </source>
</evidence>
<keyword evidence="1" id="KW-0479">Metal-binding</keyword>
<evidence type="ECO:0000256" key="6">
    <source>
        <dbReference type="ARBA" id="ARBA00023242"/>
    </source>
</evidence>
<dbReference type="Proteomes" id="UP000054321">
    <property type="component" value="Unassembled WGS sequence"/>
</dbReference>
<protein>
    <recommendedName>
        <fullName evidence="7">Zn(2)-C6 fungal-type domain-containing protein</fullName>
    </recommendedName>
</protein>
<dbReference type="InParanoid" id="A0A0C3H7J8"/>
<evidence type="ECO:0000313" key="9">
    <source>
        <dbReference type="Proteomes" id="UP000054321"/>
    </source>
</evidence>
<evidence type="ECO:0000256" key="3">
    <source>
        <dbReference type="ARBA" id="ARBA00023015"/>
    </source>
</evidence>
<reference evidence="9" key="2">
    <citation type="submission" date="2015-01" db="EMBL/GenBank/DDBJ databases">
        <title>Evolutionary Origins and Diversification of the Mycorrhizal Mutualists.</title>
        <authorList>
            <consortium name="DOE Joint Genome Institute"/>
            <consortium name="Mycorrhizal Genomics Consortium"/>
            <person name="Kohler A."/>
            <person name="Kuo A."/>
            <person name="Nagy L.G."/>
            <person name="Floudas D."/>
            <person name="Copeland A."/>
            <person name="Barry K.W."/>
            <person name="Cichocki N."/>
            <person name="Veneault-Fourrey C."/>
            <person name="LaButti K."/>
            <person name="Lindquist E.A."/>
            <person name="Lipzen A."/>
            <person name="Lundell T."/>
            <person name="Morin E."/>
            <person name="Murat C."/>
            <person name="Riley R."/>
            <person name="Ohm R."/>
            <person name="Sun H."/>
            <person name="Tunlid A."/>
            <person name="Henrissat B."/>
            <person name="Grigoriev I.V."/>
            <person name="Hibbett D.S."/>
            <person name="Martin F."/>
        </authorList>
    </citation>
    <scope>NUCLEOTIDE SEQUENCE [LARGE SCALE GENOMIC DNA]</scope>
    <source>
        <strain evidence="9">Zn</strain>
    </source>
</reference>
<sequence>MHQHGSRASASKKKPRVFSPKVKTGCKTCKIRRIKCDEAKPACLKCTSTSRSCDGYELQPKRIESTRKKYSRIAKSPSLILNLTTLPSRDSCELQALQFFQLYTASHLPGCSGSDLGNCYILQLSLVEPSLYYATIALGSLHRWYATSIWDYPGSIAAKTFALQQYNKAISCVLHPTKPLRSLIVLLTCYIFSGFEALDGNYVSAFRHVSSGISMLSRKIRIGTEPISTSTSGLSLTEKQIEDKLLYHFSRLDLLASTFDSAWNPRTIDQGSLPVLPPSVSNLETANALLHVLLLRVIELKRLETSCNDAGRSVGIALMREDLQLDLLKLSNSIEYLLHTTGPLDSQELEGRRLLKVHLYTGKIMLSIPEGAQETTYDQFLSIFQDIVSEISQIVGSIPASHPNMTLQQHFSNDIGIIPALYLTGTKCRDPAIRRKALSLLLSAQRREGAWDSLVAAKVVECIIAVEEGDIAVTTCSDVAESARVFDKEVRVTSMNDHYAFVDLSRRLGNGKEPETMTESISW</sequence>
<dbReference type="PANTHER" id="PTHR36206:SF12">
    <property type="entry name" value="ASPERCRYPTIN BIOSYNTHESIS CLUSTER-SPECIFIC TRANSCRIPTION REGULATOR ATNN-RELATED"/>
    <property type="match status" value="1"/>
</dbReference>
<reference evidence="8 9" key="1">
    <citation type="submission" date="2014-04" db="EMBL/GenBank/DDBJ databases">
        <authorList>
            <consortium name="DOE Joint Genome Institute"/>
            <person name="Kuo A."/>
            <person name="Martino E."/>
            <person name="Perotto S."/>
            <person name="Kohler A."/>
            <person name="Nagy L.G."/>
            <person name="Floudas D."/>
            <person name="Copeland A."/>
            <person name="Barry K.W."/>
            <person name="Cichocki N."/>
            <person name="Veneault-Fourrey C."/>
            <person name="LaButti K."/>
            <person name="Lindquist E.A."/>
            <person name="Lipzen A."/>
            <person name="Lundell T."/>
            <person name="Morin E."/>
            <person name="Murat C."/>
            <person name="Sun H."/>
            <person name="Tunlid A."/>
            <person name="Henrissat B."/>
            <person name="Grigoriev I.V."/>
            <person name="Hibbett D.S."/>
            <person name="Martin F."/>
            <person name="Nordberg H.P."/>
            <person name="Cantor M.N."/>
            <person name="Hua S.X."/>
        </authorList>
    </citation>
    <scope>NUCLEOTIDE SEQUENCE [LARGE SCALE GENOMIC DNA]</scope>
    <source>
        <strain evidence="8 9">Zn</strain>
    </source>
</reference>
<dbReference type="Gene3D" id="4.10.240.10">
    <property type="entry name" value="Zn(2)-C6 fungal-type DNA-binding domain"/>
    <property type="match status" value="1"/>
</dbReference>
<dbReference type="OrthoDB" id="2593732at2759"/>
<dbReference type="AlphaFoldDB" id="A0A0C3H7J8"/>